<feature type="transmembrane region" description="Helical" evidence="10">
    <location>
        <begin position="1215"/>
        <end position="1238"/>
    </location>
</feature>
<feature type="transmembrane region" description="Helical" evidence="10">
    <location>
        <begin position="628"/>
        <end position="649"/>
    </location>
</feature>
<comment type="caution">
    <text evidence="12">The sequence shown here is derived from an EMBL/GenBank/DDBJ whole genome shotgun (WGS) entry which is preliminary data.</text>
</comment>
<gene>
    <name evidence="12" type="ORF">DFH08DRAFT_784508</name>
</gene>
<evidence type="ECO:0000256" key="10">
    <source>
        <dbReference type="SAM" id="Phobius"/>
    </source>
</evidence>
<dbReference type="Pfam" id="PF00005">
    <property type="entry name" value="ABC_tran"/>
    <property type="match status" value="2"/>
</dbReference>
<evidence type="ECO:0000256" key="3">
    <source>
        <dbReference type="ARBA" id="ARBA00022448"/>
    </source>
</evidence>
<keyword evidence="13" id="KW-1185">Reference proteome</keyword>
<dbReference type="GO" id="GO:0140359">
    <property type="term" value="F:ABC-type transporter activity"/>
    <property type="evidence" value="ECO:0007669"/>
    <property type="project" value="InterPro"/>
</dbReference>
<dbReference type="SUPFAM" id="SSF52540">
    <property type="entry name" value="P-loop containing nucleoside triphosphate hydrolases"/>
    <property type="match status" value="2"/>
</dbReference>
<organism evidence="12 13">
    <name type="scientific">Mycena albidolilacea</name>
    <dbReference type="NCBI Taxonomy" id="1033008"/>
    <lineage>
        <taxon>Eukaryota</taxon>
        <taxon>Fungi</taxon>
        <taxon>Dikarya</taxon>
        <taxon>Basidiomycota</taxon>
        <taxon>Agaricomycotina</taxon>
        <taxon>Agaricomycetes</taxon>
        <taxon>Agaricomycetidae</taxon>
        <taxon>Agaricales</taxon>
        <taxon>Marasmiineae</taxon>
        <taxon>Mycenaceae</taxon>
        <taxon>Mycena</taxon>
    </lineage>
</organism>
<feature type="transmembrane region" description="Helical" evidence="10">
    <location>
        <begin position="1184"/>
        <end position="1203"/>
    </location>
</feature>
<keyword evidence="4 10" id="KW-0812">Transmembrane</keyword>
<feature type="compositionally biased region" description="Basic and acidic residues" evidence="9">
    <location>
        <begin position="822"/>
        <end position="834"/>
    </location>
</feature>
<evidence type="ECO:0000259" key="11">
    <source>
        <dbReference type="PROSITE" id="PS50893"/>
    </source>
</evidence>
<evidence type="ECO:0000256" key="4">
    <source>
        <dbReference type="ARBA" id="ARBA00022692"/>
    </source>
</evidence>
<dbReference type="InterPro" id="IPR034003">
    <property type="entry name" value="ABCG_PDR_2"/>
</dbReference>
<feature type="transmembrane region" description="Helical" evidence="10">
    <location>
        <begin position="1456"/>
        <end position="1475"/>
    </location>
</feature>
<keyword evidence="7 10" id="KW-1133">Transmembrane helix</keyword>
<sequence>MEIESQRRSITLNREQEQHVQALARSMSRTADGPETPLSQTTTRTSDHVKPENIVLPAHNNLSQTSTRNSQDPDSKSVNPFEDTQGDEKLDPRSPLFDITAWLKSVMRIASRDPENFPLRTAGVSFRNLNVHGVGSPTDYQKTIGNVWLGALGSLRGLSGMGNGKRKIQILRDFDGLVKSGELLVVLGRPGSGCSTFLKTVSGLTHGFTVEPSSDIQYQGIPSDVMHRDFRGEVIYNAETDVHFPHLTVGQTLLFAAKARVPRTRVGNVSREKYAEHLRDLVMAIFGLSHTIDTKVGDDFVRGVSGGERKRVSIAETTLSGSPLQCWDNSTRGLDSATALDFIRTLRLSTQVTGSTCMVAIYQASQSAYDLFDKVIVLYEGRQIFFGPTESAKEFWTSRGFVCAPRQTTGDFLTSLTNPAERLVAEGFESRVPRTPDEFAHVWRESAEYQALLKDIAAYNAEYPLGGEALVQFRASRKLQQSKSISSRSPYTISVRRQIALCMERGWQRLQGDLTAFYTTVFGNFVMSLIISSLFYNMKDSTSSFYSRGALLFYAVLINAFASALEIFTLYAQRPIVEKHAAYALYHPFAEAVSSMICDLPSKIITATVVNLTLYFMSNLRREPGAFFIFYLFSLLATFTMSSIFRTIASASRSLIQALTPTAIGLLAYILYTGFAIPVRDMKVWFRWINYINPVAYAFEALMVNEFDGRIFPCATFVPAGPTYANVSASNRICSTTAAKAGLDFVLGTDYLETSFSYEHKNLWRNFGILLAFIVFFTAIHLICTEYISAAKSKGEVLVFTRGHLPPARRPRDEEDSAVNEKPLDPESFTKRPEDVKIPPQKKIFMWKDVCYDIKLKDGSDRRLLDHVDGWVRPGTLTALMGVSGAGKTTLLDVLATRTTMGIVSGEMLVNGRQRDQSFQRKTGYVQQQDLHLATSTVREALEFSAILRQHKSIPKAEKLAYVDEVIALLEMESYASAIVGVPGEGLNVEQRKRLTIAVELVAKPELLVFFDEPTSGLDSQTAWSICQLMRKLANHGQAILSTIHQPSAILMQEFDRLLFLAPGGKTVYFGEIGENSKTLTGYFEKYGAHPCPPDANPAEWMLEVIGAARGSKSVQDWPEVWKTSKERMLIRQEFDQMVSQLSKIQDANDSTAGYELFAMPFSTQLWECFKRVWMQYWRTPTYIYSKLALVTICSLFIGFTFYKAQNNLQGLQNQLFSIFMLLILFGNLCQQIMPLFVEQRSLYEARERPSKAYSWMAFLLAQIIVEIPWQMLAAALAFVSWYYPIGLYRNAIAVDQVKERGALMFLFVSQFMLFTSTFSQMLVAGSETAEAAGNFGNLLFSFSLLFCGVLAGPSTLGWWIWMYRVSPFSYLVGGMLAAGVANTEVICSSIELLHVDPVAGKNCGTYFAPYMQVAGGSLLNPDATSDCQFCSVAETNVFLAASGISYSDRWRNHGILWVYIGFNVMAALFFYWLYRVPKNKKTKETAAVAA</sequence>
<feature type="domain" description="ABC transporter" evidence="11">
    <location>
        <begin position="845"/>
        <end position="1088"/>
    </location>
</feature>
<dbReference type="EMBL" id="JARIHO010000031">
    <property type="protein sequence ID" value="KAJ7336378.1"/>
    <property type="molecule type" value="Genomic_DNA"/>
</dbReference>
<dbReference type="GO" id="GO:0016020">
    <property type="term" value="C:membrane"/>
    <property type="evidence" value="ECO:0007669"/>
    <property type="project" value="UniProtKB-SubCell"/>
</dbReference>
<dbReference type="SMART" id="SM00382">
    <property type="entry name" value="AAA"/>
    <property type="match status" value="2"/>
</dbReference>
<feature type="domain" description="ABC transporter" evidence="11">
    <location>
        <begin position="155"/>
        <end position="405"/>
    </location>
</feature>
<proteinExistence type="inferred from homology"/>
<dbReference type="Pfam" id="PF06422">
    <property type="entry name" value="PDR_CDR"/>
    <property type="match status" value="1"/>
</dbReference>
<dbReference type="GO" id="GO:0016887">
    <property type="term" value="F:ATP hydrolysis activity"/>
    <property type="evidence" value="ECO:0007669"/>
    <property type="project" value="InterPro"/>
</dbReference>
<dbReference type="InterPro" id="IPR029481">
    <property type="entry name" value="ABC_trans_N"/>
</dbReference>
<comment type="subcellular location">
    <subcellularLocation>
        <location evidence="1">Membrane</location>
        <topology evidence="1">Multi-pass membrane protein</topology>
    </subcellularLocation>
</comment>
<evidence type="ECO:0000256" key="5">
    <source>
        <dbReference type="ARBA" id="ARBA00022741"/>
    </source>
</evidence>
<accession>A0AAD6ZRX4</accession>
<dbReference type="CDD" id="cd03232">
    <property type="entry name" value="ABCG_PDR_domain2"/>
    <property type="match status" value="1"/>
</dbReference>
<evidence type="ECO:0000313" key="12">
    <source>
        <dbReference type="EMBL" id="KAJ7336378.1"/>
    </source>
</evidence>
<feature type="transmembrane region" description="Helical" evidence="10">
    <location>
        <begin position="1304"/>
        <end position="1324"/>
    </location>
</feature>
<name>A0AAD6ZRX4_9AGAR</name>
<dbReference type="PROSITE" id="PS00211">
    <property type="entry name" value="ABC_TRANSPORTER_1"/>
    <property type="match status" value="1"/>
</dbReference>
<dbReference type="InterPro" id="IPR013525">
    <property type="entry name" value="ABC2_TM"/>
</dbReference>
<keyword evidence="8 10" id="KW-0472">Membrane</keyword>
<evidence type="ECO:0000256" key="6">
    <source>
        <dbReference type="ARBA" id="ARBA00022840"/>
    </source>
</evidence>
<keyword evidence="3" id="KW-0813">Transport</keyword>
<dbReference type="InterPro" id="IPR003593">
    <property type="entry name" value="AAA+_ATPase"/>
</dbReference>
<dbReference type="FunFam" id="3.40.50.300:FF:000881">
    <property type="entry name" value="ABC multidrug transporter A-1"/>
    <property type="match status" value="1"/>
</dbReference>
<dbReference type="PANTHER" id="PTHR19241">
    <property type="entry name" value="ATP-BINDING CASSETTE TRANSPORTER"/>
    <property type="match status" value="1"/>
</dbReference>
<dbReference type="InterPro" id="IPR017871">
    <property type="entry name" value="ABC_transporter-like_CS"/>
</dbReference>
<dbReference type="Gene3D" id="3.40.50.300">
    <property type="entry name" value="P-loop containing nucleotide triphosphate hydrolases"/>
    <property type="match status" value="2"/>
</dbReference>
<keyword evidence="6" id="KW-0067">ATP-binding</keyword>
<dbReference type="InterPro" id="IPR034001">
    <property type="entry name" value="ABCG_PDR_1"/>
</dbReference>
<dbReference type="CDD" id="cd03233">
    <property type="entry name" value="ABCG_PDR_domain1"/>
    <property type="match status" value="1"/>
</dbReference>
<feature type="transmembrane region" description="Helical" evidence="10">
    <location>
        <begin position="1336"/>
        <end position="1362"/>
    </location>
</feature>
<dbReference type="Pfam" id="PF01061">
    <property type="entry name" value="ABC2_membrane"/>
    <property type="match status" value="2"/>
</dbReference>
<feature type="transmembrane region" description="Helical" evidence="10">
    <location>
        <begin position="655"/>
        <end position="672"/>
    </location>
</feature>
<feature type="region of interest" description="Disordered" evidence="9">
    <location>
        <begin position="1"/>
        <end position="92"/>
    </location>
</feature>
<dbReference type="GO" id="GO:0005524">
    <property type="term" value="F:ATP binding"/>
    <property type="evidence" value="ECO:0007669"/>
    <property type="project" value="UniProtKB-KW"/>
</dbReference>
<evidence type="ECO:0000313" key="13">
    <source>
        <dbReference type="Proteomes" id="UP001218218"/>
    </source>
</evidence>
<feature type="transmembrane region" description="Helical" evidence="10">
    <location>
        <begin position="516"/>
        <end position="538"/>
    </location>
</feature>
<reference evidence="12" key="1">
    <citation type="submission" date="2023-03" db="EMBL/GenBank/DDBJ databases">
        <title>Massive genome expansion in bonnet fungi (Mycena s.s.) driven by repeated elements and novel gene families across ecological guilds.</title>
        <authorList>
            <consortium name="Lawrence Berkeley National Laboratory"/>
            <person name="Harder C.B."/>
            <person name="Miyauchi S."/>
            <person name="Viragh M."/>
            <person name="Kuo A."/>
            <person name="Thoen E."/>
            <person name="Andreopoulos B."/>
            <person name="Lu D."/>
            <person name="Skrede I."/>
            <person name="Drula E."/>
            <person name="Henrissat B."/>
            <person name="Morin E."/>
            <person name="Kohler A."/>
            <person name="Barry K."/>
            <person name="LaButti K."/>
            <person name="Morin E."/>
            <person name="Salamov A."/>
            <person name="Lipzen A."/>
            <person name="Mereny Z."/>
            <person name="Hegedus B."/>
            <person name="Baldrian P."/>
            <person name="Stursova M."/>
            <person name="Weitz H."/>
            <person name="Taylor A."/>
            <person name="Grigoriev I.V."/>
            <person name="Nagy L.G."/>
            <person name="Martin F."/>
            <person name="Kauserud H."/>
        </authorList>
    </citation>
    <scope>NUCLEOTIDE SEQUENCE</scope>
    <source>
        <strain evidence="12">CBHHK002</strain>
    </source>
</reference>
<evidence type="ECO:0000256" key="9">
    <source>
        <dbReference type="SAM" id="MobiDB-lite"/>
    </source>
</evidence>
<evidence type="ECO:0000256" key="7">
    <source>
        <dbReference type="ARBA" id="ARBA00022989"/>
    </source>
</evidence>
<dbReference type="FunFam" id="3.40.50.300:FF:000054">
    <property type="entry name" value="ABC multidrug transporter atrF"/>
    <property type="match status" value="1"/>
</dbReference>
<dbReference type="Pfam" id="PF14510">
    <property type="entry name" value="ABC_trans_N"/>
    <property type="match status" value="1"/>
</dbReference>
<dbReference type="InterPro" id="IPR010929">
    <property type="entry name" value="PDR_CDR_ABC"/>
</dbReference>
<feature type="transmembrane region" description="Helical" evidence="10">
    <location>
        <begin position="592"/>
        <end position="616"/>
    </location>
</feature>
<feature type="transmembrane region" description="Helical" evidence="10">
    <location>
        <begin position="550"/>
        <end position="572"/>
    </location>
</feature>
<dbReference type="InterPro" id="IPR003439">
    <property type="entry name" value="ABC_transporter-like_ATP-bd"/>
</dbReference>
<protein>
    <submittedName>
        <fullName evidence="12">ABC-2 type transporter-domain-containing protein</fullName>
    </submittedName>
</protein>
<keyword evidence="5" id="KW-0547">Nucleotide-binding</keyword>
<comment type="similarity">
    <text evidence="2">Belongs to the ABC transporter superfamily. ABCG family. PDR (TC 3.A.1.205) subfamily.</text>
</comment>
<dbReference type="Proteomes" id="UP001218218">
    <property type="component" value="Unassembled WGS sequence"/>
</dbReference>
<dbReference type="PROSITE" id="PS50893">
    <property type="entry name" value="ABC_TRANSPORTER_2"/>
    <property type="match status" value="2"/>
</dbReference>
<evidence type="ECO:0000256" key="1">
    <source>
        <dbReference type="ARBA" id="ARBA00004141"/>
    </source>
</evidence>
<evidence type="ECO:0000256" key="8">
    <source>
        <dbReference type="ARBA" id="ARBA00023136"/>
    </source>
</evidence>
<feature type="transmembrane region" description="Helical" evidence="10">
    <location>
        <begin position="1259"/>
        <end position="1284"/>
    </location>
</feature>
<feature type="region of interest" description="Disordered" evidence="9">
    <location>
        <begin position="808"/>
        <end position="834"/>
    </location>
</feature>
<feature type="transmembrane region" description="Helical" evidence="10">
    <location>
        <begin position="763"/>
        <end position="784"/>
    </location>
</feature>
<feature type="compositionally biased region" description="Polar residues" evidence="9">
    <location>
        <begin position="60"/>
        <end position="78"/>
    </location>
</feature>
<dbReference type="InterPro" id="IPR027417">
    <property type="entry name" value="P-loop_NTPase"/>
</dbReference>
<evidence type="ECO:0000256" key="2">
    <source>
        <dbReference type="ARBA" id="ARBA00006012"/>
    </source>
</evidence>